<gene>
    <name evidence="1" type="ORF">METZ01_LOCUS331926</name>
</gene>
<dbReference type="AlphaFoldDB" id="A0A382Q3P6"/>
<name>A0A382Q3P6_9ZZZZ</name>
<reference evidence="1" key="1">
    <citation type="submission" date="2018-05" db="EMBL/GenBank/DDBJ databases">
        <authorList>
            <person name="Lanie J.A."/>
            <person name="Ng W.-L."/>
            <person name="Kazmierczak K.M."/>
            <person name="Andrzejewski T.M."/>
            <person name="Davidsen T.M."/>
            <person name="Wayne K.J."/>
            <person name="Tettelin H."/>
            <person name="Glass J.I."/>
            <person name="Rusch D."/>
            <person name="Podicherti R."/>
            <person name="Tsui H.-C.T."/>
            <person name="Winkler M.E."/>
        </authorList>
    </citation>
    <scope>NUCLEOTIDE SEQUENCE</scope>
</reference>
<organism evidence="1">
    <name type="scientific">marine metagenome</name>
    <dbReference type="NCBI Taxonomy" id="408172"/>
    <lineage>
        <taxon>unclassified sequences</taxon>
        <taxon>metagenomes</taxon>
        <taxon>ecological metagenomes</taxon>
    </lineage>
</organism>
<evidence type="ECO:0000313" key="1">
    <source>
        <dbReference type="EMBL" id="SVC79072.1"/>
    </source>
</evidence>
<proteinExistence type="predicted"/>
<feature type="non-terminal residue" evidence="1">
    <location>
        <position position="186"/>
    </location>
</feature>
<protein>
    <recommendedName>
        <fullName evidence="2">Adhesin domain-containing protein</fullName>
    </recommendedName>
</protein>
<accession>A0A382Q3P6</accession>
<evidence type="ECO:0008006" key="2">
    <source>
        <dbReference type="Google" id="ProtNLM"/>
    </source>
</evidence>
<dbReference type="EMBL" id="UINC01111105">
    <property type="protein sequence ID" value="SVC79072.1"/>
    <property type="molecule type" value="Genomic_DNA"/>
</dbReference>
<sequence>MSTKFQTLLIVTVAALATLAPVCVLSGGDTSSKNGSIELSEGALVEVFGENAEVRIRRVSTDTLRWDITLHNDEFVDFYTQSLTDKTVDHYVISATTSTGGATTANSVLELSVPDGIQLVVQSTNRPIAVEEIMVISASLTTTNGKISVINSTGDFVLNTNNSEVTVQAVTGQVDVTTTNAHVWFE</sequence>